<feature type="transmembrane region" description="Helical" evidence="7">
    <location>
        <begin position="12"/>
        <end position="30"/>
    </location>
</feature>
<dbReference type="PROSITE" id="PS50928">
    <property type="entry name" value="ABC_TM1"/>
    <property type="match status" value="1"/>
</dbReference>
<evidence type="ECO:0000313" key="10">
    <source>
        <dbReference type="Proteomes" id="UP000219994"/>
    </source>
</evidence>
<evidence type="ECO:0000313" key="9">
    <source>
        <dbReference type="EMBL" id="PDQ34913.1"/>
    </source>
</evidence>
<evidence type="ECO:0000256" key="3">
    <source>
        <dbReference type="ARBA" id="ARBA00022475"/>
    </source>
</evidence>
<keyword evidence="6 7" id="KW-0472">Membrane</keyword>
<comment type="caution">
    <text evidence="9">The sequence shown here is derived from an EMBL/GenBank/DDBJ whole genome shotgun (WGS) entry which is preliminary data.</text>
</comment>
<feature type="transmembrane region" description="Helical" evidence="7">
    <location>
        <begin position="70"/>
        <end position="92"/>
    </location>
</feature>
<reference evidence="10" key="1">
    <citation type="submission" date="2017-03" db="EMBL/GenBank/DDBJ databases">
        <authorList>
            <person name="Lund M.B."/>
        </authorList>
    </citation>
    <scope>NUCLEOTIDE SEQUENCE [LARGE SCALE GENOMIC DNA]</scope>
</reference>
<sequence>MKSSGHKAGETIVKILLILTYTTPLAWIILNSLKSDSDVLTKPNTVIFTPSFEAYNTVFLDGVGAIFTSLQVSLLVTAAVLLLATPTAYALATKVSHGWNRVVTATLTLLLILQLVPQPMTVIPLYSVLATWGLLGTLPGLILADVALFLPFAIMLLRPFAVSVPTAVYEAAEIDGASRWRAFLSITLPMLRNGMFIVLSFVFIAAWGEFVYAINFLPHGTVFPVSGVLAQQISVYSVGWNRLMALAVITCLPLLAVFMFAQKRLVHGLSLGAVK</sequence>
<organism evidence="9 10">
    <name type="scientific">Candidatus Lumbricidiphila eiseniae</name>
    <dbReference type="NCBI Taxonomy" id="1969409"/>
    <lineage>
        <taxon>Bacteria</taxon>
        <taxon>Bacillati</taxon>
        <taxon>Actinomycetota</taxon>
        <taxon>Actinomycetes</taxon>
        <taxon>Micrococcales</taxon>
        <taxon>Microbacteriaceae</taxon>
        <taxon>Candidatus Lumbricidiphila</taxon>
    </lineage>
</organism>
<dbReference type="InterPro" id="IPR035906">
    <property type="entry name" value="MetI-like_sf"/>
</dbReference>
<gene>
    <name evidence="9" type="ORF">B5766_09140</name>
</gene>
<evidence type="ECO:0000259" key="8">
    <source>
        <dbReference type="PROSITE" id="PS50928"/>
    </source>
</evidence>
<dbReference type="AlphaFoldDB" id="A0A2A6FR73"/>
<dbReference type="CDD" id="cd06261">
    <property type="entry name" value="TM_PBP2"/>
    <property type="match status" value="1"/>
</dbReference>
<name>A0A2A6FR73_9MICO</name>
<dbReference type="GO" id="GO:0055085">
    <property type="term" value="P:transmembrane transport"/>
    <property type="evidence" value="ECO:0007669"/>
    <property type="project" value="InterPro"/>
</dbReference>
<comment type="similarity">
    <text evidence="7">Belongs to the binding-protein-dependent transport system permease family.</text>
</comment>
<evidence type="ECO:0000256" key="7">
    <source>
        <dbReference type="RuleBase" id="RU363032"/>
    </source>
</evidence>
<feature type="transmembrane region" description="Helical" evidence="7">
    <location>
        <begin position="129"/>
        <end position="150"/>
    </location>
</feature>
<accession>A0A2A6FR73</accession>
<dbReference type="EMBL" id="NAEP01000044">
    <property type="protein sequence ID" value="PDQ34913.1"/>
    <property type="molecule type" value="Genomic_DNA"/>
</dbReference>
<proteinExistence type="inferred from homology"/>
<dbReference type="Proteomes" id="UP000219994">
    <property type="component" value="Unassembled WGS sequence"/>
</dbReference>
<dbReference type="Gene3D" id="1.10.3720.10">
    <property type="entry name" value="MetI-like"/>
    <property type="match status" value="1"/>
</dbReference>
<feature type="transmembrane region" description="Helical" evidence="7">
    <location>
        <begin position="194"/>
        <end position="214"/>
    </location>
</feature>
<keyword evidence="3" id="KW-1003">Cell membrane</keyword>
<evidence type="ECO:0000256" key="1">
    <source>
        <dbReference type="ARBA" id="ARBA00004651"/>
    </source>
</evidence>
<dbReference type="InterPro" id="IPR000515">
    <property type="entry name" value="MetI-like"/>
</dbReference>
<protein>
    <recommendedName>
        <fullName evidence="8">ABC transmembrane type-1 domain-containing protein</fullName>
    </recommendedName>
</protein>
<keyword evidence="2 7" id="KW-0813">Transport</keyword>
<feature type="transmembrane region" description="Helical" evidence="7">
    <location>
        <begin position="99"/>
        <end position="117"/>
    </location>
</feature>
<comment type="subcellular location">
    <subcellularLocation>
        <location evidence="1 7">Cell membrane</location>
        <topology evidence="1 7">Multi-pass membrane protein</topology>
    </subcellularLocation>
</comment>
<feature type="transmembrane region" description="Helical" evidence="7">
    <location>
        <begin position="243"/>
        <end position="261"/>
    </location>
</feature>
<evidence type="ECO:0000256" key="2">
    <source>
        <dbReference type="ARBA" id="ARBA00022448"/>
    </source>
</evidence>
<dbReference type="Pfam" id="PF00528">
    <property type="entry name" value="BPD_transp_1"/>
    <property type="match status" value="1"/>
</dbReference>
<dbReference type="PANTHER" id="PTHR32243">
    <property type="entry name" value="MALTOSE TRANSPORT SYSTEM PERMEASE-RELATED"/>
    <property type="match status" value="1"/>
</dbReference>
<evidence type="ECO:0000256" key="6">
    <source>
        <dbReference type="ARBA" id="ARBA00023136"/>
    </source>
</evidence>
<keyword evidence="4 7" id="KW-0812">Transmembrane</keyword>
<evidence type="ECO:0000256" key="4">
    <source>
        <dbReference type="ARBA" id="ARBA00022692"/>
    </source>
</evidence>
<keyword evidence="5 7" id="KW-1133">Transmembrane helix</keyword>
<dbReference type="SUPFAM" id="SSF161098">
    <property type="entry name" value="MetI-like"/>
    <property type="match status" value="1"/>
</dbReference>
<feature type="domain" description="ABC transmembrane type-1" evidence="8">
    <location>
        <begin position="66"/>
        <end position="261"/>
    </location>
</feature>
<dbReference type="InterPro" id="IPR050901">
    <property type="entry name" value="BP-dep_ABC_trans_perm"/>
</dbReference>
<dbReference type="PANTHER" id="PTHR32243:SF18">
    <property type="entry name" value="INNER MEMBRANE ABC TRANSPORTER PERMEASE PROTEIN YCJP"/>
    <property type="match status" value="1"/>
</dbReference>
<evidence type="ECO:0000256" key="5">
    <source>
        <dbReference type="ARBA" id="ARBA00022989"/>
    </source>
</evidence>
<dbReference type="GO" id="GO:0005886">
    <property type="term" value="C:plasma membrane"/>
    <property type="evidence" value="ECO:0007669"/>
    <property type="project" value="UniProtKB-SubCell"/>
</dbReference>